<name>A0ABQ5A185_9ASTR</name>
<proteinExistence type="predicted"/>
<dbReference type="Proteomes" id="UP001151760">
    <property type="component" value="Unassembled WGS sequence"/>
</dbReference>
<sequence length="276" mass="30446">MLTRMGSKVASRSSSLLTSTQTIPIAPILSAPYAIIVPSSEFPLAPVVAPPEIRRRRAILIRPGEDIPSALRYTSHHLDRFTSRSSSGHSSSGHSISGHSLFGHTLPDTTVAYSSTPQRFVYPPLARTPRCSEAYLCWRSAPLSAMYPPTTPDSSARDSSSESSAWDHLAREIREDIDTECRCWVDVEDEVEDEVESSDRGTMEVGVDVVVGIDIPDGMLMPDAVERLEQVEEGLQDIYEHVMEIPLQRIEDIETGQRELESRSLIAGGERASLLE</sequence>
<reference evidence="1" key="1">
    <citation type="journal article" date="2022" name="Int. J. Mol. Sci.">
        <title>Draft Genome of Tanacetum Coccineum: Genomic Comparison of Closely Related Tanacetum-Family Plants.</title>
        <authorList>
            <person name="Yamashiro T."/>
            <person name="Shiraishi A."/>
            <person name="Nakayama K."/>
            <person name="Satake H."/>
        </authorList>
    </citation>
    <scope>NUCLEOTIDE SEQUENCE</scope>
</reference>
<dbReference type="EMBL" id="BQNB010011802">
    <property type="protein sequence ID" value="GJS95356.1"/>
    <property type="molecule type" value="Genomic_DNA"/>
</dbReference>
<evidence type="ECO:0000313" key="2">
    <source>
        <dbReference type="Proteomes" id="UP001151760"/>
    </source>
</evidence>
<evidence type="ECO:0000313" key="1">
    <source>
        <dbReference type="EMBL" id="GJS95356.1"/>
    </source>
</evidence>
<organism evidence="1 2">
    <name type="scientific">Tanacetum coccineum</name>
    <dbReference type="NCBI Taxonomy" id="301880"/>
    <lineage>
        <taxon>Eukaryota</taxon>
        <taxon>Viridiplantae</taxon>
        <taxon>Streptophyta</taxon>
        <taxon>Embryophyta</taxon>
        <taxon>Tracheophyta</taxon>
        <taxon>Spermatophyta</taxon>
        <taxon>Magnoliopsida</taxon>
        <taxon>eudicotyledons</taxon>
        <taxon>Gunneridae</taxon>
        <taxon>Pentapetalae</taxon>
        <taxon>asterids</taxon>
        <taxon>campanulids</taxon>
        <taxon>Asterales</taxon>
        <taxon>Asteraceae</taxon>
        <taxon>Asteroideae</taxon>
        <taxon>Anthemideae</taxon>
        <taxon>Anthemidinae</taxon>
        <taxon>Tanacetum</taxon>
    </lineage>
</organism>
<protein>
    <submittedName>
        <fullName evidence="1">Uncharacterized protein</fullName>
    </submittedName>
</protein>
<accession>A0ABQ5A185</accession>
<keyword evidence="2" id="KW-1185">Reference proteome</keyword>
<gene>
    <name evidence="1" type="ORF">Tco_0802324</name>
</gene>
<reference evidence="1" key="2">
    <citation type="submission" date="2022-01" db="EMBL/GenBank/DDBJ databases">
        <authorList>
            <person name="Yamashiro T."/>
            <person name="Shiraishi A."/>
            <person name="Satake H."/>
            <person name="Nakayama K."/>
        </authorList>
    </citation>
    <scope>NUCLEOTIDE SEQUENCE</scope>
</reference>
<comment type="caution">
    <text evidence="1">The sequence shown here is derived from an EMBL/GenBank/DDBJ whole genome shotgun (WGS) entry which is preliminary data.</text>
</comment>